<proteinExistence type="predicted"/>
<protein>
    <submittedName>
        <fullName evidence="2">Uncharacterized protein</fullName>
    </submittedName>
</protein>
<sequence length="74" mass="8467">MTHIVQLLPGNIVAATITVRAHYTDVIRIPFLDVINAAYPARQRRHRKSPPNACDHRIPASSRKRRRPERVPGH</sequence>
<evidence type="ECO:0000313" key="3">
    <source>
        <dbReference type="Proteomes" id="UP000002941"/>
    </source>
</evidence>
<gene>
    <name evidence="2" type="ORF">HMPREF1318_1596</name>
</gene>
<comment type="caution">
    <text evidence="2">The sequence shown here is derived from an EMBL/GenBank/DDBJ whole genome shotgun (WGS) entry which is preliminary data.</text>
</comment>
<feature type="region of interest" description="Disordered" evidence="1">
    <location>
        <begin position="41"/>
        <end position="74"/>
    </location>
</feature>
<evidence type="ECO:0000256" key="1">
    <source>
        <dbReference type="SAM" id="MobiDB-lite"/>
    </source>
</evidence>
<reference evidence="2 3" key="1">
    <citation type="submission" date="2012-05" db="EMBL/GenBank/DDBJ databases">
        <authorList>
            <person name="Harkins D.M."/>
            <person name="Madupu R."/>
            <person name="Durkin A.S."/>
            <person name="Torralba M."/>
            <person name="Methe B."/>
            <person name="Sutton G.G."/>
            <person name="Nelson K.E."/>
        </authorList>
    </citation>
    <scope>NUCLEOTIDE SEQUENCE [LARGE SCALE GENOMIC DNA]</scope>
    <source>
        <strain evidence="2 3">F0489</strain>
    </source>
</reference>
<dbReference type="AlphaFoldDB" id="J0N0V2"/>
<evidence type="ECO:0000313" key="2">
    <source>
        <dbReference type="EMBL" id="EJF37992.1"/>
    </source>
</evidence>
<dbReference type="Proteomes" id="UP000002941">
    <property type="component" value="Unassembled WGS sequence"/>
</dbReference>
<accession>J0N0V2</accession>
<dbReference type="EMBL" id="AKFT01000196">
    <property type="protein sequence ID" value="EJF37992.1"/>
    <property type="molecule type" value="Genomic_DNA"/>
</dbReference>
<name>J0N0V2_9ACTO</name>
<organism evidence="2 3">
    <name type="scientific">Actinomyces massiliensis F0489</name>
    <dbReference type="NCBI Taxonomy" id="1125718"/>
    <lineage>
        <taxon>Bacteria</taxon>
        <taxon>Bacillati</taxon>
        <taxon>Actinomycetota</taxon>
        <taxon>Actinomycetes</taxon>
        <taxon>Actinomycetales</taxon>
        <taxon>Actinomycetaceae</taxon>
        <taxon>Actinomyces</taxon>
    </lineage>
</organism>
<keyword evidence="3" id="KW-1185">Reference proteome</keyword>